<evidence type="ECO:0000256" key="1">
    <source>
        <dbReference type="ARBA" id="ARBA00023065"/>
    </source>
</evidence>
<dbReference type="InterPro" id="IPR045095">
    <property type="entry name" value="ACDP"/>
</dbReference>
<feature type="region of interest" description="Disordered" evidence="2">
    <location>
        <begin position="212"/>
        <end position="275"/>
    </location>
</feature>
<evidence type="ECO:0000313" key="3">
    <source>
        <dbReference type="EMBL" id="EPB68930.1"/>
    </source>
</evidence>
<reference evidence="3 4" key="1">
    <citation type="submission" date="2013-05" db="EMBL/GenBank/DDBJ databases">
        <title>Draft genome of the parasitic nematode Anyclostoma ceylanicum.</title>
        <authorList>
            <person name="Mitreva M."/>
        </authorList>
    </citation>
    <scope>NUCLEOTIDE SEQUENCE [LARGE SCALE GENOMIC DNA]</scope>
</reference>
<organism evidence="3 4">
    <name type="scientific">Ancylostoma ceylanicum</name>
    <dbReference type="NCBI Taxonomy" id="53326"/>
    <lineage>
        <taxon>Eukaryota</taxon>
        <taxon>Metazoa</taxon>
        <taxon>Ecdysozoa</taxon>
        <taxon>Nematoda</taxon>
        <taxon>Chromadorea</taxon>
        <taxon>Rhabditida</taxon>
        <taxon>Rhabditina</taxon>
        <taxon>Rhabditomorpha</taxon>
        <taxon>Strongyloidea</taxon>
        <taxon>Ancylostomatidae</taxon>
        <taxon>Ancylostomatinae</taxon>
        <taxon>Ancylostoma</taxon>
    </lineage>
</organism>
<accession>A0A0D6LAB3</accession>
<keyword evidence="1" id="KW-0813">Transport</keyword>
<dbReference type="InterPro" id="IPR046342">
    <property type="entry name" value="CBS_dom_sf"/>
</dbReference>
<dbReference type="AlphaFoldDB" id="A0A0D6LAB3"/>
<sequence length="275" mass="31528">MDRRMLGGLMRQQKSETANMAVVVENAMMLQVRRVRDVMTPLEKVFMISDRTEINVNLKQYLSQYRHTRIPVYKGDDRNSVRLTSYAWSQVYYCKVIGVLNVKDLLLIDDSLDLHVGAVMQLWNRSTLFRFVSSESPVVQLMLELKKGFPLAIVVDFQQDKKCYHVTGIVTLEDNLEEVIGEIYDEKDVNVRGGTEFYTDMSMVPTRLDSLTADLPHKKAKKRHAAQSKEEMLEEKTPLLHQSQSTTPIKQTQKKKKTAVAASAKDARTPEESRS</sequence>
<dbReference type="Proteomes" id="UP000054495">
    <property type="component" value="Unassembled WGS sequence"/>
</dbReference>
<evidence type="ECO:0000313" key="4">
    <source>
        <dbReference type="Proteomes" id="UP000054495"/>
    </source>
</evidence>
<dbReference type="GO" id="GO:0022857">
    <property type="term" value="F:transmembrane transporter activity"/>
    <property type="evidence" value="ECO:0007669"/>
    <property type="project" value="TreeGrafter"/>
</dbReference>
<proteinExistence type="predicted"/>
<protein>
    <recommendedName>
        <fullName evidence="5">CBS domain-containing protein</fullName>
    </recommendedName>
</protein>
<feature type="compositionally biased region" description="Basic and acidic residues" evidence="2">
    <location>
        <begin position="227"/>
        <end position="238"/>
    </location>
</feature>
<dbReference type="PANTHER" id="PTHR12064:SF4">
    <property type="entry name" value="METAL TRANSPORTER CNNM-4"/>
    <property type="match status" value="1"/>
</dbReference>
<name>A0A0D6LAB3_9BILA</name>
<dbReference type="EMBL" id="KE125361">
    <property type="protein sequence ID" value="EPB68930.1"/>
    <property type="molecule type" value="Genomic_DNA"/>
</dbReference>
<feature type="compositionally biased region" description="Low complexity" evidence="2">
    <location>
        <begin position="242"/>
        <end position="251"/>
    </location>
</feature>
<dbReference type="SUPFAM" id="SSF54631">
    <property type="entry name" value="CBS-domain pair"/>
    <property type="match status" value="1"/>
</dbReference>
<keyword evidence="4" id="KW-1185">Reference proteome</keyword>
<dbReference type="GO" id="GO:0006811">
    <property type="term" value="P:monoatomic ion transport"/>
    <property type="evidence" value="ECO:0007669"/>
    <property type="project" value="UniProtKB-KW"/>
</dbReference>
<evidence type="ECO:0000256" key="2">
    <source>
        <dbReference type="SAM" id="MobiDB-lite"/>
    </source>
</evidence>
<dbReference type="GO" id="GO:0010960">
    <property type="term" value="P:magnesium ion homeostasis"/>
    <property type="evidence" value="ECO:0007669"/>
    <property type="project" value="InterPro"/>
</dbReference>
<dbReference type="GO" id="GO:0005886">
    <property type="term" value="C:plasma membrane"/>
    <property type="evidence" value="ECO:0007669"/>
    <property type="project" value="TreeGrafter"/>
</dbReference>
<gene>
    <name evidence="3" type="ORF">ANCCEY_11983</name>
</gene>
<keyword evidence="1" id="KW-0406">Ion transport</keyword>
<feature type="compositionally biased region" description="Basic and acidic residues" evidence="2">
    <location>
        <begin position="265"/>
        <end position="275"/>
    </location>
</feature>
<dbReference type="PANTHER" id="PTHR12064">
    <property type="entry name" value="METAL TRANSPORTER CNNM"/>
    <property type="match status" value="1"/>
</dbReference>
<evidence type="ECO:0008006" key="5">
    <source>
        <dbReference type="Google" id="ProtNLM"/>
    </source>
</evidence>
<dbReference type="Gene3D" id="3.10.580.10">
    <property type="entry name" value="CBS-domain"/>
    <property type="match status" value="1"/>
</dbReference>